<organism evidence="1 2">
    <name type="scientific">Anabarilius grahami</name>
    <name type="common">Kanglang fish</name>
    <name type="synonym">Barilius grahami</name>
    <dbReference type="NCBI Taxonomy" id="495550"/>
    <lineage>
        <taxon>Eukaryota</taxon>
        <taxon>Metazoa</taxon>
        <taxon>Chordata</taxon>
        <taxon>Craniata</taxon>
        <taxon>Vertebrata</taxon>
        <taxon>Euteleostomi</taxon>
        <taxon>Actinopterygii</taxon>
        <taxon>Neopterygii</taxon>
        <taxon>Teleostei</taxon>
        <taxon>Ostariophysi</taxon>
        <taxon>Cypriniformes</taxon>
        <taxon>Xenocyprididae</taxon>
        <taxon>Xenocypridinae</taxon>
        <taxon>Xenocypridinae incertae sedis</taxon>
        <taxon>Anabarilius</taxon>
    </lineage>
</organism>
<keyword evidence="2" id="KW-1185">Reference proteome</keyword>
<protein>
    <submittedName>
        <fullName evidence="1">Uncharacterized protein</fullName>
    </submittedName>
</protein>
<sequence>MSQFFIKGIIPQELDVSSVKSSRYGSARRNTQMLCFYENQASRTMSSHRNISPLSSSSSANSHEINSIMAPSQVEPRPICMENTISNYSVYIFNELFSFVQPINILSITVAKDR</sequence>
<evidence type="ECO:0000313" key="2">
    <source>
        <dbReference type="Proteomes" id="UP000281406"/>
    </source>
</evidence>
<accession>A0A3N0YPB8</accession>
<evidence type="ECO:0000313" key="1">
    <source>
        <dbReference type="EMBL" id="ROL48036.1"/>
    </source>
</evidence>
<gene>
    <name evidence="1" type="ORF">DPX16_18636</name>
</gene>
<dbReference type="Proteomes" id="UP000281406">
    <property type="component" value="Unassembled WGS sequence"/>
</dbReference>
<dbReference type="EMBL" id="RJVU01033627">
    <property type="protein sequence ID" value="ROL48036.1"/>
    <property type="molecule type" value="Genomic_DNA"/>
</dbReference>
<proteinExistence type="predicted"/>
<name>A0A3N0YPB8_ANAGA</name>
<reference evidence="1 2" key="1">
    <citation type="submission" date="2018-10" db="EMBL/GenBank/DDBJ databases">
        <title>Genome assembly for a Yunnan-Guizhou Plateau 3E fish, Anabarilius grahami (Regan), and its evolutionary and genetic applications.</title>
        <authorList>
            <person name="Jiang W."/>
        </authorList>
    </citation>
    <scope>NUCLEOTIDE SEQUENCE [LARGE SCALE GENOMIC DNA]</scope>
    <source>
        <strain evidence="1">AG-KIZ</strain>
        <tissue evidence="1">Muscle</tissue>
    </source>
</reference>
<dbReference type="AlphaFoldDB" id="A0A3N0YPB8"/>
<comment type="caution">
    <text evidence="1">The sequence shown here is derived from an EMBL/GenBank/DDBJ whole genome shotgun (WGS) entry which is preliminary data.</text>
</comment>